<feature type="non-terminal residue" evidence="5">
    <location>
        <position position="1"/>
    </location>
</feature>
<evidence type="ECO:0000256" key="2">
    <source>
        <dbReference type="ARBA" id="ARBA00022737"/>
    </source>
</evidence>
<dbReference type="InterPro" id="IPR017813">
    <property type="entry name" value="Mycothiol_AcTrfase"/>
</dbReference>
<dbReference type="HOGENOM" id="CLU_1263884_0_0_7"/>
<dbReference type="InterPro" id="IPR016181">
    <property type="entry name" value="Acyl_CoA_acyltransferase"/>
</dbReference>
<protein>
    <recommendedName>
        <fullName evidence="4">N-acetyltransferase domain-containing protein</fullName>
    </recommendedName>
</protein>
<dbReference type="Pfam" id="PF00583">
    <property type="entry name" value="Acetyltransf_1"/>
    <property type="match status" value="1"/>
</dbReference>
<evidence type="ECO:0000256" key="3">
    <source>
        <dbReference type="ARBA" id="ARBA00023315"/>
    </source>
</evidence>
<evidence type="ECO:0000259" key="4">
    <source>
        <dbReference type="PROSITE" id="PS51186"/>
    </source>
</evidence>
<dbReference type="GO" id="GO:0016747">
    <property type="term" value="F:acyltransferase activity, transferring groups other than amino-acyl groups"/>
    <property type="evidence" value="ECO:0007669"/>
    <property type="project" value="InterPro"/>
</dbReference>
<dbReference type="Proteomes" id="UP000019140">
    <property type="component" value="Unassembled WGS sequence"/>
</dbReference>
<accession>W4L3L1</accession>
<dbReference type="AlphaFoldDB" id="W4L3L1"/>
<dbReference type="Gene3D" id="3.40.630.30">
    <property type="match status" value="1"/>
</dbReference>
<organism evidence="5 6">
    <name type="scientific">Candidatus Entotheonella gemina</name>
    <dbReference type="NCBI Taxonomy" id="1429439"/>
    <lineage>
        <taxon>Bacteria</taxon>
        <taxon>Pseudomonadati</taxon>
        <taxon>Nitrospinota/Tectimicrobiota group</taxon>
        <taxon>Candidatus Tectimicrobiota</taxon>
        <taxon>Candidatus Entotheonellia</taxon>
        <taxon>Candidatus Entotheonellales</taxon>
        <taxon>Candidatus Entotheonellaceae</taxon>
        <taxon>Candidatus Entotheonella</taxon>
    </lineage>
</organism>
<evidence type="ECO:0000313" key="5">
    <source>
        <dbReference type="EMBL" id="ETW92255.1"/>
    </source>
</evidence>
<keyword evidence="6" id="KW-1185">Reference proteome</keyword>
<dbReference type="EMBL" id="AZHX01002993">
    <property type="protein sequence ID" value="ETW92255.1"/>
    <property type="molecule type" value="Genomic_DNA"/>
</dbReference>
<dbReference type="InterPro" id="IPR050680">
    <property type="entry name" value="YpeA/RimI_acetyltransf"/>
</dbReference>
<dbReference type="SUPFAM" id="SSF55729">
    <property type="entry name" value="Acyl-CoA N-acyltransferases (Nat)"/>
    <property type="match status" value="1"/>
</dbReference>
<dbReference type="InterPro" id="IPR000182">
    <property type="entry name" value="GNAT_dom"/>
</dbReference>
<keyword evidence="1" id="KW-0808">Transferase</keyword>
<dbReference type="CDD" id="cd04301">
    <property type="entry name" value="NAT_SF"/>
    <property type="match status" value="1"/>
</dbReference>
<gene>
    <name evidence="5" type="ORF">ETSY2_53980</name>
</gene>
<name>W4L3L1_9BACT</name>
<dbReference type="PROSITE" id="PS51186">
    <property type="entry name" value="GNAT"/>
    <property type="match status" value="1"/>
</dbReference>
<evidence type="ECO:0000313" key="6">
    <source>
        <dbReference type="Proteomes" id="UP000019140"/>
    </source>
</evidence>
<proteinExistence type="predicted"/>
<comment type="caution">
    <text evidence="5">The sequence shown here is derived from an EMBL/GenBank/DDBJ whole genome shotgun (WGS) entry which is preliminary data.</text>
</comment>
<dbReference type="PANTHER" id="PTHR43420:SF12">
    <property type="entry name" value="N-ACETYLTRANSFERASE DOMAIN-CONTAINING PROTEIN"/>
    <property type="match status" value="1"/>
</dbReference>
<keyword evidence="3" id="KW-0012">Acyltransferase</keyword>
<feature type="domain" description="N-acetyltransferase" evidence="4">
    <location>
        <begin position="70"/>
        <end position="218"/>
    </location>
</feature>
<dbReference type="PANTHER" id="PTHR43420">
    <property type="entry name" value="ACETYLTRANSFERASE"/>
    <property type="match status" value="1"/>
</dbReference>
<dbReference type="NCBIfam" id="TIGR03448">
    <property type="entry name" value="mycothiol_MshD"/>
    <property type="match status" value="1"/>
</dbReference>
<reference evidence="5 6" key="1">
    <citation type="journal article" date="2014" name="Nature">
        <title>An environmental bacterial taxon with a large and distinct metabolic repertoire.</title>
        <authorList>
            <person name="Wilson M.C."/>
            <person name="Mori T."/>
            <person name="Ruckert C."/>
            <person name="Uria A.R."/>
            <person name="Helf M.J."/>
            <person name="Takada K."/>
            <person name="Gernert C."/>
            <person name="Steffens U.A."/>
            <person name="Heycke N."/>
            <person name="Schmitt S."/>
            <person name="Rinke C."/>
            <person name="Helfrich E.J."/>
            <person name="Brachmann A.O."/>
            <person name="Gurgui C."/>
            <person name="Wakimoto T."/>
            <person name="Kracht M."/>
            <person name="Crusemann M."/>
            <person name="Hentschel U."/>
            <person name="Abe I."/>
            <person name="Matsunaga S."/>
            <person name="Kalinowski J."/>
            <person name="Takeyama H."/>
            <person name="Piel J."/>
        </authorList>
    </citation>
    <scope>NUCLEOTIDE SEQUENCE [LARGE SCALE GENOMIC DNA]</scope>
    <source>
        <strain evidence="6">TSY2</strain>
    </source>
</reference>
<keyword evidence="2" id="KW-0677">Repeat</keyword>
<sequence>VTPQPGQPIIDELRQASNELARRGGGLLHWWVTAPSPEHEQAAEAAGFNLYRRLHRMERPLPVTDEPYDLSWRPFRPGVDDAAWLEVNRLSFSNHPIQGTMVQEDLDRAKVDPTFDPEGFVITSEGGQMTGFCWTKIHHDAKPLVGEIYIIGAHPNCQGRGLGRALVLAGLNWLHGQGLTLGMLYVEANNDPAVRLYLRLGFEIVHDFRCWRCKVEAA</sequence>
<evidence type="ECO:0000256" key="1">
    <source>
        <dbReference type="ARBA" id="ARBA00022679"/>
    </source>
</evidence>